<feature type="region of interest" description="Disordered" evidence="1">
    <location>
        <begin position="1"/>
        <end position="143"/>
    </location>
</feature>
<feature type="compositionally biased region" description="Basic residues" evidence="1">
    <location>
        <begin position="1378"/>
        <end position="1387"/>
    </location>
</feature>
<feature type="compositionally biased region" description="Basic and acidic residues" evidence="1">
    <location>
        <begin position="1082"/>
        <end position="1098"/>
    </location>
</feature>
<protein>
    <submittedName>
        <fullName evidence="3">Histone acetyltransferase KAT6A-like</fullName>
    </submittedName>
</protein>
<feature type="compositionally biased region" description="Pro residues" evidence="1">
    <location>
        <begin position="1055"/>
        <end position="1073"/>
    </location>
</feature>
<evidence type="ECO:0000256" key="1">
    <source>
        <dbReference type="SAM" id="MobiDB-lite"/>
    </source>
</evidence>
<feature type="compositionally biased region" description="Basic and acidic residues" evidence="1">
    <location>
        <begin position="531"/>
        <end position="559"/>
    </location>
</feature>
<feature type="compositionally biased region" description="Basic and acidic residues" evidence="1">
    <location>
        <begin position="102"/>
        <end position="120"/>
    </location>
</feature>
<keyword evidence="2" id="KW-1185">Reference proteome</keyword>
<dbReference type="KEGG" id="foc:127749136"/>
<feature type="compositionally biased region" description="Low complexity" evidence="1">
    <location>
        <begin position="1329"/>
        <end position="1347"/>
    </location>
</feature>
<feature type="region of interest" description="Disordered" evidence="1">
    <location>
        <begin position="244"/>
        <end position="336"/>
    </location>
</feature>
<dbReference type="GeneID" id="127749136"/>
<feature type="compositionally biased region" description="Basic and acidic residues" evidence="1">
    <location>
        <begin position="594"/>
        <end position="606"/>
    </location>
</feature>
<feature type="compositionally biased region" description="Polar residues" evidence="1">
    <location>
        <begin position="1302"/>
        <end position="1314"/>
    </location>
</feature>
<feature type="compositionally biased region" description="Polar residues" evidence="1">
    <location>
        <begin position="493"/>
        <end position="512"/>
    </location>
</feature>
<feature type="compositionally biased region" description="Pro residues" evidence="1">
    <location>
        <begin position="1028"/>
        <end position="1037"/>
    </location>
</feature>
<feature type="compositionally biased region" description="Low complexity" evidence="1">
    <location>
        <begin position="729"/>
        <end position="738"/>
    </location>
</feature>
<feature type="compositionally biased region" description="Polar residues" evidence="1">
    <location>
        <begin position="713"/>
        <end position="727"/>
    </location>
</feature>
<name>A0A9C6WMY2_FRAOC</name>
<organism evidence="2 3">
    <name type="scientific">Frankliniella occidentalis</name>
    <name type="common">Western flower thrips</name>
    <name type="synonym">Euthrips occidentalis</name>
    <dbReference type="NCBI Taxonomy" id="133901"/>
    <lineage>
        <taxon>Eukaryota</taxon>
        <taxon>Metazoa</taxon>
        <taxon>Ecdysozoa</taxon>
        <taxon>Arthropoda</taxon>
        <taxon>Hexapoda</taxon>
        <taxon>Insecta</taxon>
        <taxon>Pterygota</taxon>
        <taxon>Neoptera</taxon>
        <taxon>Paraneoptera</taxon>
        <taxon>Thysanoptera</taxon>
        <taxon>Terebrantia</taxon>
        <taxon>Thripoidea</taxon>
        <taxon>Thripidae</taxon>
        <taxon>Frankliniella</taxon>
    </lineage>
</organism>
<feature type="compositionally biased region" description="Polar residues" evidence="1">
    <location>
        <begin position="1360"/>
        <end position="1374"/>
    </location>
</feature>
<evidence type="ECO:0000313" key="3">
    <source>
        <dbReference type="RefSeq" id="XP_052121952.1"/>
    </source>
</evidence>
<proteinExistence type="predicted"/>
<feature type="region of interest" description="Disordered" evidence="1">
    <location>
        <begin position="1145"/>
        <end position="1240"/>
    </location>
</feature>
<feature type="region of interest" description="Disordered" evidence="1">
    <location>
        <begin position="406"/>
        <end position="738"/>
    </location>
</feature>
<feature type="compositionally biased region" description="Basic and acidic residues" evidence="1">
    <location>
        <begin position="480"/>
        <end position="491"/>
    </location>
</feature>
<sequence length="1387" mass="148385">MEVTNSCAEAPAEEAEQRVSEQSKEAVGAETTPSLEVTDQAAERPKKPADVQPEQSISVDRSDQSAEATAQQNAAGSATEDQVAATDNEEIEKHQLTALVETRVENNVRGEEKDMEDTVPRGEATTEESDMMSNNTELTEKSVQRAQVVNEKGSCEGVDQSADVEAHSANETLQQGTPDLNIQDEDVVAPEVNIGLKEPTENHFASEKTTGIDVENLEGTACLKETTSPQIGSVQENIDPIGVISLQIEHTEPTAPKEQNVPEADPSGVRGPEENYSSPNVELEEEPVQSEPAEERAELQEASPLLEATAQEGEPGENDTPSTSKATSVKSTPISASPEIATVHLTGSSPKSQKIVLGFTDEQVKAAKDEISTGVVASLPSEQRPPHVQDVALEVTKTAEEVVVSYNQEESKVSEAPADSIAEPQETREAPCPVVQPRRRSKVRDMVAAIEASSGEKEGPQVESHPRPSRLTTRQVEPLPHPETRKPDPRVELQTQTTDSVESHAGNKSSVSVKLAQGCQGAPLSQSHAESCSESHNEPLDESLPESHSKPATESHAEPLIEFNEEPITKPHDESLPESNAGYHTEPPAESNEEPIKPNAEYHTEPLAESNEEPISKSYDESLPESNAEYHTEPLAESNEEPITKPLAESPAEPFAEHPALPLPLPRSTALVMNIEKQRAANNAAKTSGGDIGPEQRDGKSLSESQEIESIRENGSTVAVDNVTAETNPEPAEQASAEDSAALLLDSLPLLSPDSEKEIERQFESLMKTQCGPVEPVEAEFNSLVREPTISKQPHARSYPATKFFKYLEESQDSVDEPSFLGNCDQVDGSKALTEALQSLVEDLAKPPIQENTPVVVAEAAVAAGRTEKEDEGSPDENSVAEFGAMGALQVRLGEGVSEDAVGHLADIADALENTIEGIEVGQLGQQGKAQNRERRKEEEESLLELCDKLLLIAGQGQHHLSPATTGLPGPCDSLYTAVPTIEPDDDILIVTQSGSDTTIRMIATPPLSPRPGPTTTSADSGSSTYRPPVPPKPPVRSPRRKHLSPSSPSIAGPGPGPEPEPGPGPEPEPRPSPTSQGDAEPVDRKHPLYRSLEDVSETKQLSLSAPAESDLGDLDSLISEAGFPLSMRVTHRKLFWDKQLQRNTEGEGVAHAPHAAPAKGRGITSDRPAPAPAASSAVHTVVLTSTPPRQAEPERQGPPTPPPKPTPRKHRVALAPSPPEDFTAGSSSRLQVLRKARTRTGACEAEALPAAGIVKSGRRFFESTAQQQKVSARTPCCAAEVVDPVTRIRREIEALERRTQQVHQAQKRQQSAFNVPKKRAPPPPPPVATSTTATAFSASVRASGTSAPGGGPGSRHIDTGSTAMRTSKTSNRGKGSWGRKFKKCFS</sequence>
<feature type="compositionally biased region" description="Basic and acidic residues" evidence="1">
    <location>
        <begin position="15"/>
        <end position="24"/>
    </location>
</feature>
<accession>A0A9C6WMY2</accession>
<feature type="compositionally biased region" description="Polar residues" evidence="1">
    <location>
        <begin position="319"/>
        <end position="335"/>
    </location>
</feature>
<dbReference type="OrthoDB" id="10012602at2759"/>
<feature type="compositionally biased region" description="Polar residues" evidence="1">
    <location>
        <begin position="1014"/>
        <end position="1026"/>
    </location>
</feature>
<feature type="compositionally biased region" description="Basic and acidic residues" evidence="1">
    <location>
        <begin position="454"/>
        <end position="466"/>
    </location>
</feature>
<feature type="region of interest" description="Disordered" evidence="1">
    <location>
        <begin position="1298"/>
        <end position="1387"/>
    </location>
</feature>
<dbReference type="Proteomes" id="UP000504606">
    <property type="component" value="Unplaced"/>
</dbReference>
<gene>
    <name evidence="3" type="primary">LOC127749136</name>
</gene>
<evidence type="ECO:0000313" key="2">
    <source>
        <dbReference type="Proteomes" id="UP000504606"/>
    </source>
</evidence>
<feature type="compositionally biased region" description="Polar residues" evidence="1">
    <location>
        <begin position="53"/>
        <end position="80"/>
    </location>
</feature>
<feature type="compositionally biased region" description="Pro residues" evidence="1">
    <location>
        <begin position="1197"/>
        <end position="1206"/>
    </location>
</feature>
<feature type="region of interest" description="Disordered" evidence="1">
    <location>
        <begin position="1002"/>
        <end position="1114"/>
    </location>
</feature>
<dbReference type="RefSeq" id="XP_052121952.1">
    <property type="nucleotide sequence ID" value="XM_052265992.1"/>
</dbReference>
<reference evidence="3" key="1">
    <citation type="submission" date="2025-08" db="UniProtKB">
        <authorList>
            <consortium name="RefSeq"/>
        </authorList>
    </citation>
    <scope>IDENTIFICATION</scope>
    <source>
        <tissue evidence="3">Whole organism</tissue>
    </source>
</reference>